<sequence length="249" mass="28405">MNTSHITKEWIDTFNRLGSDGKLKATVDYDAIFNLDELFGKKLYTLPMGHVVFPTGHIVVCDPLTHLAAVDNKSYIRTVEPGTYPIETKVAELDTDYYRYVLTRVVFKDTKPVQYELALKGHEDLSELDDGESYIGFPVDAGLATIVDKVTVDAYKEFDRQWYENNPDGNIYDDFFDELFKLNALANPKFQRSGGDWINFNIPDTNLYVPIVQSGFGDGLYPVYWAFDEEGDICQIIIEFISCSDEPEK</sequence>
<dbReference type="RefSeq" id="WP_105093224.1">
    <property type="nucleotide sequence ID" value="NZ_PPDF01000012.1"/>
</dbReference>
<accession>A0A2S7ZNN0</accession>
<evidence type="ECO:0000313" key="1">
    <source>
        <dbReference type="EMBL" id="PQL24852.1"/>
    </source>
</evidence>
<evidence type="ECO:0000313" key="2">
    <source>
        <dbReference type="Proteomes" id="UP000238877"/>
    </source>
</evidence>
<proteinExistence type="predicted"/>
<name>A0A2S7ZNN0_9FIRM</name>
<organism evidence="1 2">
    <name type="scientific">Veillonella tobetsuensis</name>
    <dbReference type="NCBI Taxonomy" id="1110546"/>
    <lineage>
        <taxon>Bacteria</taxon>
        <taxon>Bacillati</taxon>
        <taxon>Bacillota</taxon>
        <taxon>Negativicutes</taxon>
        <taxon>Veillonellales</taxon>
        <taxon>Veillonellaceae</taxon>
        <taxon>Veillonella</taxon>
    </lineage>
</organism>
<reference evidence="1 2" key="1">
    <citation type="submission" date="2018-01" db="EMBL/GenBank/DDBJ databases">
        <title>Draft genome sequences of clinical isolates and type strains of oral Veillonella including Veillonella infantum sp., nov.</title>
        <authorList>
            <person name="Mashima I."/>
            <person name="Liao Y.-C."/>
            <person name="Sabharwal A."/>
            <person name="Haase E.M."/>
            <person name="Nakazawa F."/>
            <person name="Scannapieco F.A."/>
        </authorList>
    </citation>
    <scope>NUCLEOTIDE SEQUENCE [LARGE SCALE GENOMIC DNA]</scope>
    <source>
        <strain evidence="1 2">Y6</strain>
    </source>
</reference>
<dbReference type="InterPro" id="IPR025335">
    <property type="entry name" value="DUF4241"/>
</dbReference>
<comment type="caution">
    <text evidence="1">The sequence shown here is derived from an EMBL/GenBank/DDBJ whole genome shotgun (WGS) entry which is preliminary data.</text>
</comment>
<dbReference type="EMBL" id="PPDF01000012">
    <property type="protein sequence ID" value="PQL24852.1"/>
    <property type="molecule type" value="Genomic_DNA"/>
</dbReference>
<protein>
    <recommendedName>
        <fullName evidence="3">DUF4241 domain-containing protein</fullName>
    </recommendedName>
</protein>
<dbReference type="AlphaFoldDB" id="A0A2S7ZNN0"/>
<gene>
    <name evidence="1" type="ORF">VTHSUH11_07675</name>
</gene>
<evidence type="ECO:0008006" key="3">
    <source>
        <dbReference type="Google" id="ProtNLM"/>
    </source>
</evidence>
<dbReference type="STRING" id="1110546.GCA_001078375_01093"/>
<dbReference type="Proteomes" id="UP000238877">
    <property type="component" value="Unassembled WGS sequence"/>
</dbReference>
<dbReference type="Pfam" id="PF14025">
    <property type="entry name" value="DUF4241"/>
    <property type="match status" value="1"/>
</dbReference>